<feature type="transmembrane region" description="Helical" evidence="2">
    <location>
        <begin position="365"/>
        <end position="385"/>
    </location>
</feature>
<dbReference type="Proteomes" id="UP001227101">
    <property type="component" value="Chromosome"/>
</dbReference>
<reference evidence="3 4" key="1">
    <citation type="submission" date="2023-06" db="EMBL/GenBank/DDBJ databases">
        <authorList>
            <person name="Oyuntsetseg B."/>
            <person name="Kim S.B."/>
        </authorList>
    </citation>
    <scope>NUCLEOTIDE SEQUENCE [LARGE SCALE GENOMIC DNA]</scope>
    <source>
        <strain evidence="3 4">2-2</strain>
    </source>
</reference>
<organism evidence="3 4">
    <name type="scientific">Amycolatopsis nalaikhensis</name>
    <dbReference type="NCBI Taxonomy" id="715472"/>
    <lineage>
        <taxon>Bacteria</taxon>
        <taxon>Bacillati</taxon>
        <taxon>Actinomycetota</taxon>
        <taxon>Actinomycetes</taxon>
        <taxon>Pseudonocardiales</taxon>
        <taxon>Pseudonocardiaceae</taxon>
        <taxon>Amycolatopsis</taxon>
    </lineage>
</organism>
<gene>
    <name evidence="3" type="ORF">QP939_11660</name>
</gene>
<evidence type="ECO:0000256" key="1">
    <source>
        <dbReference type="SAM" id="MobiDB-lite"/>
    </source>
</evidence>
<dbReference type="EC" id="3.4.-.-" evidence="3"/>
<dbReference type="PANTHER" id="PTHR36844:SF1">
    <property type="entry name" value="PROTEASE PRSW"/>
    <property type="match status" value="1"/>
</dbReference>
<feature type="transmembrane region" description="Helical" evidence="2">
    <location>
        <begin position="230"/>
        <end position="249"/>
    </location>
</feature>
<sequence>MTTTVAHPSRRPVTVPRTTAARLLMLALLLSSLYAGAIVLEVAKPDSGGLTPGLFYPGAPTETYIPFWGAVASWAAALGLGAVTAVRCASVADPATRRQRLERGQVVIAGVLVVPFVIDPVIDLVRFFPLVLACLPPTLVALWGVHRLQRFRRLPVPVLLAAFAGGPLLGCGFGGSMNSLYVDYSQAYLVWPKVAGMTAHPDLARLRDGTFLHEVLAAKQLTNSGLALDAGIFEELGKGVVLAAVFLLCRRWWDGVLSGAVLGMAVGLGFNLLESVEYMTGDAFYQFWIRQGVGLMAAHTAFSAIVGAGFGIASRLAAPNARRLAIGAGLITAICGHFATDSLLFAFSGRLPEWLDVSSAVDVLVLQPLELVLLQGPFVLMYLLLVKRALRDQAAALATGLAAESAAADIAVTAEEIPILLSPRRRTAMRGAAFRYRGGLRAYRYIGHLHDVQIDLGLQHTGFARDGSRSVATLRRRVAHLKQHPGLQRPRPAATAAAASFEVSP</sequence>
<accession>A0ABY8XU64</accession>
<evidence type="ECO:0000256" key="2">
    <source>
        <dbReference type="SAM" id="Phobius"/>
    </source>
</evidence>
<feature type="transmembrane region" description="Helical" evidence="2">
    <location>
        <begin position="324"/>
        <end position="345"/>
    </location>
</feature>
<keyword evidence="2" id="KW-1133">Transmembrane helix</keyword>
<dbReference type="EMBL" id="CP127173">
    <property type="protein sequence ID" value="WIV59229.1"/>
    <property type="molecule type" value="Genomic_DNA"/>
</dbReference>
<dbReference type="GO" id="GO:0008233">
    <property type="term" value="F:peptidase activity"/>
    <property type="evidence" value="ECO:0007669"/>
    <property type="project" value="UniProtKB-KW"/>
</dbReference>
<dbReference type="InterPro" id="IPR026898">
    <property type="entry name" value="PrsW"/>
</dbReference>
<feature type="transmembrane region" description="Helical" evidence="2">
    <location>
        <begin position="256"/>
        <end position="273"/>
    </location>
</feature>
<keyword evidence="4" id="KW-1185">Reference proteome</keyword>
<protein>
    <submittedName>
        <fullName evidence="3">PrsW family glutamic-type intramembrane protease</fullName>
        <ecNumber evidence="3">3.4.-.-</ecNumber>
    </submittedName>
</protein>
<dbReference type="PANTHER" id="PTHR36844">
    <property type="entry name" value="PROTEASE PRSW"/>
    <property type="match status" value="1"/>
</dbReference>
<proteinExistence type="predicted"/>
<feature type="transmembrane region" description="Helical" evidence="2">
    <location>
        <begin position="21"/>
        <end position="43"/>
    </location>
</feature>
<keyword evidence="2" id="KW-0812">Transmembrane</keyword>
<evidence type="ECO:0000313" key="3">
    <source>
        <dbReference type="EMBL" id="WIV59229.1"/>
    </source>
</evidence>
<feature type="region of interest" description="Disordered" evidence="1">
    <location>
        <begin position="483"/>
        <end position="505"/>
    </location>
</feature>
<keyword evidence="3" id="KW-0645">Protease</keyword>
<feature type="transmembrane region" description="Helical" evidence="2">
    <location>
        <begin position="101"/>
        <end position="118"/>
    </location>
</feature>
<dbReference type="RefSeq" id="WP_285456728.1">
    <property type="nucleotide sequence ID" value="NZ_CP127173.1"/>
</dbReference>
<keyword evidence="2" id="KW-0472">Membrane</keyword>
<dbReference type="Pfam" id="PF13367">
    <property type="entry name" value="PrsW-protease"/>
    <property type="match status" value="1"/>
</dbReference>
<evidence type="ECO:0000313" key="4">
    <source>
        <dbReference type="Proteomes" id="UP001227101"/>
    </source>
</evidence>
<feature type="transmembrane region" description="Helical" evidence="2">
    <location>
        <begin position="124"/>
        <end position="144"/>
    </location>
</feature>
<dbReference type="GO" id="GO:0006508">
    <property type="term" value="P:proteolysis"/>
    <property type="evidence" value="ECO:0007669"/>
    <property type="project" value="UniProtKB-KW"/>
</dbReference>
<feature type="transmembrane region" description="Helical" evidence="2">
    <location>
        <begin position="156"/>
        <end position="175"/>
    </location>
</feature>
<feature type="transmembrane region" description="Helical" evidence="2">
    <location>
        <begin position="63"/>
        <end position="89"/>
    </location>
</feature>
<keyword evidence="3" id="KW-0378">Hydrolase</keyword>
<name>A0ABY8XU64_9PSEU</name>
<feature type="transmembrane region" description="Helical" evidence="2">
    <location>
        <begin position="293"/>
        <end position="312"/>
    </location>
</feature>